<sequence length="118" mass="13949">MLGRVLLLSPSFVTIRILLWMDRPNDGLYLFFCALKYTRPLDFINWCVLVNVVARPMSFLVVVRQSVGMDHRLDLFFSSFQYVWSLDVFPFHIKEAKTLATYEKLIYHIQISLDFSHL</sequence>
<gene>
    <name evidence="1" type="ORF">EUGRSUZ_J02846</name>
</gene>
<protein>
    <submittedName>
        <fullName evidence="1">Uncharacterized protein</fullName>
    </submittedName>
</protein>
<evidence type="ECO:0000313" key="1">
    <source>
        <dbReference type="EMBL" id="KCW53572.1"/>
    </source>
</evidence>
<accession>A0A059AHR9</accession>
<dbReference type="InParanoid" id="A0A059AHR9"/>
<proteinExistence type="predicted"/>
<organism evidence="1">
    <name type="scientific">Eucalyptus grandis</name>
    <name type="common">Flooded gum</name>
    <dbReference type="NCBI Taxonomy" id="71139"/>
    <lineage>
        <taxon>Eukaryota</taxon>
        <taxon>Viridiplantae</taxon>
        <taxon>Streptophyta</taxon>
        <taxon>Embryophyta</taxon>
        <taxon>Tracheophyta</taxon>
        <taxon>Spermatophyta</taxon>
        <taxon>Magnoliopsida</taxon>
        <taxon>eudicotyledons</taxon>
        <taxon>Gunneridae</taxon>
        <taxon>Pentapetalae</taxon>
        <taxon>rosids</taxon>
        <taxon>malvids</taxon>
        <taxon>Myrtales</taxon>
        <taxon>Myrtaceae</taxon>
        <taxon>Myrtoideae</taxon>
        <taxon>Eucalypteae</taxon>
        <taxon>Eucalyptus</taxon>
    </lineage>
</organism>
<dbReference type="AlphaFoldDB" id="A0A059AHR9"/>
<name>A0A059AHR9_EUCGR</name>
<dbReference type="EMBL" id="KK198762">
    <property type="protein sequence ID" value="KCW53572.1"/>
    <property type="molecule type" value="Genomic_DNA"/>
</dbReference>
<reference evidence="1" key="1">
    <citation type="submission" date="2013-07" db="EMBL/GenBank/DDBJ databases">
        <title>The genome of Eucalyptus grandis.</title>
        <authorList>
            <person name="Schmutz J."/>
            <person name="Hayes R."/>
            <person name="Myburg A."/>
            <person name="Tuskan G."/>
            <person name="Grattapaglia D."/>
            <person name="Rokhsar D.S."/>
        </authorList>
    </citation>
    <scope>NUCLEOTIDE SEQUENCE</scope>
    <source>
        <tissue evidence="1">Leaf extractions</tissue>
    </source>
</reference>
<dbReference type="Gramene" id="KCW53572">
    <property type="protein sequence ID" value="KCW53572"/>
    <property type="gene ID" value="EUGRSUZ_J02846"/>
</dbReference>